<keyword evidence="1" id="KW-1133">Transmembrane helix</keyword>
<evidence type="ECO:0000256" key="1">
    <source>
        <dbReference type="SAM" id="Phobius"/>
    </source>
</evidence>
<reference evidence="3" key="2">
    <citation type="submission" date="2021-04" db="EMBL/GenBank/DDBJ databases">
        <authorList>
            <person name="Gilroy R."/>
        </authorList>
    </citation>
    <scope>NUCLEOTIDE SEQUENCE</scope>
    <source>
        <strain evidence="3">811</strain>
    </source>
</reference>
<dbReference type="Proteomes" id="UP000824204">
    <property type="component" value="Unassembled WGS sequence"/>
</dbReference>
<feature type="transmembrane region" description="Helical" evidence="1">
    <location>
        <begin position="677"/>
        <end position="699"/>
    </location>
</feature>
<organism evidence="3 4">
    <name type="scientific">Candidatus Borkfalkia faecipullorum</name>
    <dbReference type="NCBI Taxonomy" id="2838510"/>
    <lineage>
        <taxon>Bacteria</taxon>
        <taxon>Bacillati</taxon>
        <taxon>Bacillota</taxon>
        <taxon>Clostridia</taxon>
        <taxon>Christensenellales</taxon>
        <taxon>Christensenellaceae</taxon>
        <taxon>Candidatus Borkfalkia</taxon>
    </lineage>
</organism>
<evidence type="ECO:0000313" key="4">
    <source>
        <dbReference type="Proteomes" id="UP000824204"/>
    </source>
</evidence>
<comment type="caution">
    <text evidence="3">The sequence shown here is derived from an EMBL/GenBank/DDBJ whole genome shotgun (WGS) entry which is preliminary data.</text>
</comment>
<evidence type="ECO:0000256" key="2">
    <source>
        <dbReference type="SAM" id="SignalP"/>
    </source>
</evidence>
<sequence length="722" mass="78255">MNKQKVSILALIVAFALCVAAACLSVGFMGAGAAANVTYSGVFTTSGATKEDSEDNYLTYKLGEGGTVTLRKNLALKWYSFADAENKTVTDAGAAQYFTLKLSLADSVFTSFTVAMESTQMSMSKEGKTVNEVVFTPADGGKVNVSVNDAEGAVALSAADLTISFTGDDGNGNFDVSVSDGTDTVTGTFANVGKYYAQYASSSATTPITPLTFKAEGKDVLFSVKELNGQSFLLDADEKISDNVAPALVINSEIKQLVLGEQIDFDYVAIDVCSTSITTTRYYLVEGMPVMDGEEEVTAKFDEDGKLVGYNDLDTDKRFNETDFPDNNIDGGVLSIAFRLTDGNSNSGYYFIEWYAGGTLNMVNPNSVETTPEVQFVSTTDNAVDADNKYADNITAYQNAVTQAALKDGKSIQVGSGAYYYIPSLKAYISDDSCGYTDMKFTVYYRTNTSDTQTVSGEYDDLRIPVSTEGDYAFRVVPTNSAGNVMIGLIEQADGTYRPEEVSSSNVWDVKNLVTFTFSVRYYGASIEEPEEAETGYRDATYTVEDFEIIALSGYKTEYKLFLFEANSGVTVSSISQIKEAEQADGTNTLGTWKEISKYDSSLADDEGDNLYNWNPDNSLSFVPQEMGYYKVQVTVDDQSGITQNEDGSYPSAYQIIGITAEAVVIPGTTYWLQNNILSVVFLGVGVLCLIGIVVLLVVKPKDKVAEDKAREEELKNKRAGR</sequence>
<dbReference type="EMBL" id="DXFX01000071">
    <property type="protein sequence ID" value="HIX07883.1"/>
    <property type="molecule type" value="Genomic_DNA"/>
</dbReference>
<reference evidence="3" key="1">
    <citation type="journal article" date="2021" name="PeerJ">
        <title>Extensive microbial diversity within the chicken gut microbiome revealed by metagenomics and culture.</title>
        <authorList>
            <person name="Gilroy R."/>
            <person name="Ravi A."/>
            <person name="Getino M."/>
            <person name="Pursley I."/>
            <person name="Horton D.L."/>
            <person name="Alikhan N.F."/>
            <person name="Baker D."/>
            <person name="Gharbi K."/>
            <person name="Hall N."/>
            <person name="Watson M."/>
            <person name="Adriaenssens E.M."/>
            <person name="Foster-Nyarko E."/>
            <person name="Jarju S."/>
            <person name="Secka A."/>
            <person name="Antonio M."/>
            <person name="Oren A."/>
            <person name="Chaudhuri R.R."/>
            <person name="La Ragione R."/>
            <person name="Hildebrand F."/>
            <person name="Pallen M.J."/>
        </authorList>
    </citation>
    <scope>NUCLEOTIDE SEQUENCE</scope>
    <source>
        <strain evidence="3">811</strain>
    </source>
</reference>
<proteinExistence type="predicted"/>
<accession>A0A9D2AFG5</accession>
<name>A0A9D2AFG5_9FIRM</name>
<dbReference type="PROSITE" id="PS51257">
    <property type="entry name" value="PROKAR_LIPOPROTEIN"/>
    <property type="match status" value="1"/>
</dbReference>
<gene>
    <name evidence="3" type="ORF">H9741_05400</name>
</gene>
<dbReference type="AlphaFoldDB" id="A0A9D2AFG5"/>
<protein>
    <submittedName>
        <fullName evidence="3">Uncharacterized protein</fullName>
    </submittedName>
</protein>
<feature type="signal peptide" evidence="2">
    <location>
        <begin position="1"/>
        <end position="21"/>
    </location>
</feature>
<feature type="chain" id="PRO_5039499278" evidence="2">
    <location>
        <begin position="22"/>
        <end position="722"/>
    </location>
</feature>
<keyword evidence="1" id="KW-0472">Membrane</keyword>
<evidence type="ECO:0000313" key="3">
    <source>
        <dbReference type="EMBL" id="HIX07883.1"/>
    </source>
</evidence>
<keyword evidence="2" id="KW-0732">Signal</keyword>
<keyword evidence="1" id="KW-0812">Transmembrane</keyword>